<evidence type="ECO:0000313" key="2">
    <source>
        <dbReference type="EMBL" id="KAK4104449.1"/>
    </source>
</evidence>
<keyword evidence="3" id="KW-1185">Reference proteome</keyword>
<dbReference type="EMBL" id="MU863626">
    <property type="protein sequence ID" value="KAK4104449.1"/>
    <property type="molecule type" value="Genomic_DNA"/>
</dbReference>
<evidence type="ECO:0000256" key="1">
    <source>
        <dbReference type="SAM" id="MobiDB-lite"/>
    </source>
</evidence>
<protein>
    <submittedName>
        <fullName evidence="2">Uncharacterized protein</fullName>
    </submittedName>
</protein>
<dbReference type="AlphaFoldDB" id="A0AAN6Q925"/>
<dbReference type="Proteomes" id="UP001305647">
    <property type="component" value="Unassembled WGS sequence"/>
</dbReference>
<feature type="region of interest" description="Disordered" evidence="1">
    <location>
        <begin position="1"/>
        <end position="43"/>
    </location>
</feature>
<proteinExistence type="predicted"/>
<comment type="caution">
    <text evidence="2">The sequence shown here is derived from an EMBL/GenBank/DDBJ whole genome shotgun (WGS) entry which is preliminary data.</text>
</comment>
<name>A0AAN6Q925_9PEZI</name>
<gene>
    <name evidence="2" type="ORF">N658DRAFT_504072</name>
</gene>
<accession>A0AAN6Q925</accession>
<reference evidence="2" key="2">
    <citation type="submission" date="2023-05" db="EMBL/GenBank/DDBJ databases">
        <authorList>
            <consortium name="Lawrence Berkeley National Laboratory"/>
            <person name="Steindorff A."/>
            <person name="Hensen N."/>
            <person name="Bonometti L."/>
            <person name="Westerberg I."/>
            <person name="Brannstrom I.O."/>
            <person name="Guillou S."/>
            <person name="Cros-Aarteil S."/>
            <person name="Calhoun S."/>
            <person name="Haridas S."/>
            <person name="Kuo A."/>
            <person name="Mondo S."/>
            <person name="Pangilinan J."/>
            <person name="Riley R."/>
            <person name="Labutti K."/>
            <person name="Andreopoulos B."/>
            <person name="Lipzen A."/>
            <person name="Chen C."/>
            <person name="Yanf M."/>
            <person name="Daum C."/>
            <person name="Ng V."/>
            <person name="Clum A."/>
            <person name="Ohm R."/>
            <person name="Martin F."/>
            <person name="Silar P."/>
            <person name="Natvig D."/>
            <person name="Lalanne C."/>
            <person name="Gautier V."/>
            <person name="Ament-Velasquez S.L."/>
            <person name="Kruys A."/>
            <person name="Hutchinson M.I."/>
            <person name="Powell A.J."/>
            <person name="Barry K."/>
            <person name="Miller A.N."/>
            <person name="Grigoriev I.V."/>
            <person name="Debuchy R."/>
            <person name="Gladieux P."/>
            <person name="Thoren M.H."/>
            <person name="Johannesson H."/>
        </authorList>
    </citation>
    <scope>NUCLEOTIDE SEQUENCE</scope>
    <source>
        <strain evidence="2">CBS 757.83</strain>
    </source>
</reference>
<feature type="compositionally biased region" description="Polar residues" evidence="1">
    <location>
        <begin position="19"/>
        <end position="42"/>
    </location>
</feature>
<reference evidence="2" key="1">
    <citation type="journal article" date="2023" name="Mol. Phylogenet. Evol.">
        <title>Genome-scale phylogeny and comparative genomics of the fungal order Sordariales.</title>
        <authorList>
            <person name="Hensen N."/>
            <person name="Bonometti L."/>
            <person name="Westerberg I."/>
            <person name="Brannstrom I.O."/>
            <person name="Guillou S."/>
            <person name="Cros-Aarteil S."/>
            <person name="Calhoun S."/>
            <person name="Haridas S."/>
            <person name="Kuo A."/>
            <person name="Mondo S."/>
            <person name="Pangilinan J."/>
            <person name="Riley R."/>
            <person name="LaButti K."/>
            <person name="Andreopoulos B."/>
            <person name="Lipzen A."/>
            <person name="Chen C."/>
            <person name="Yan M."/>
            <person name="Daum C."/>
            <person name="Ng V."/>
            <person name="Clum A."/>
            <person name="Steindorff A."/>
            <person name="Ohm R.A."/>
            <person name="Martin F."/>
            <person name="Silar P."/>
            <person name="Natvig D.O."/>
            <person name="Lalanne C."/>
            <person name="Gautier V."/>
            <person name="Ament-Velasquez S.L."/>
            <person name="Kruys A."/>
            <person name="Hutchinson M.I."/>
            <person name="Powell A.J."/>
            <person name="Barry K."/>
            <person name="Miller A.N."/>
            <person name="Grigoriev I.V."/>
            <person name="Debuchy R."/>
            <person name="Gladieux P."/>
            <person name="Hiltunen Thoren M."/>
            <person name="Johannesson H."/>
        </authorList>
    </citation>
    <scope>NUCLEOTIDE SEQUENCE</scope>
    <source>
        <strain evidence="2">CBS 757.83</strain>
    </source>
</reference>
<organism evidence="2 3">
    <name type="scientific">Parathielavia hyrcaniae</name>
    <dbReference type="NCBI Taxonomy" id="113614"/>
    <lineage>
        <taxon>Eukaryota</taxon>
        <taxon>Fungi</taxon>
        <taxon>Dikarya</taxon>
        <taxon>Ascomycota</taxon>
        <taxon>Pezizomycotina</taxon>
        <taxon>Sordariomycetes</taxon>
        <taxon>Sordariomycetidae</taxon>
        <taxon>Sordariales</taxon>
        <taxon>Chaetomiaceae</taxon>
        <taxon>Parathielavia</taxon>
    </lineage>
</organism>
<sequence>MPPKHPNPFTTPLHPPTPASAQAAYNNIEQQSNPPTSHTVTPDLTPHQIATKRAKSAKSRLATAHEAWTLVAQTLLKHSIIIIIPANQDPQDSNSKVSDLTREMQAFGDAICGRYAAASFLWRVLEDMDGGDWFGRGSGSGDDVRGGKFEATLRRLGTLRGLEGSLGCWEGVLLGLVELVEGLGQWQEGEGRKEVGGKGEWEKRKGEVVEEVRRVLTGWRRGLPGTP</sequence>
<evidence type="ECO:0000313" key="3">
    <source>
        <dbReference type="Proteomes" id="UP001305647"/>
    </source>
</evidence>